<keyword evidence="1" id="KW-0732">Signal</keyword>
<comment type="caution">
    <text evidence="2">The sequence shown here is derived from an EMBL/GenBank/DDBJ whole genome shotgun (WGS) entry which is preliminary data.</text>
</comment>
<evidence type="ECO:0008006" key="4">
    <source>
        <dbReference type="Google" id="ProtNLM"/>
    </source>
</evidence>
<gene>
    <name evidence="2" type="ORF">KW868_05945</name>
</gene>
<dbReference type="AlphaFoldDB" id="A0A8X8KGF4"/>
<dbReference type="RefSeq" id="WP_234622955.1">
    <property type="nucleotide sequence ID" value="NZ_JAHWXT010000001.1"/>
</dbReference>
<accession>A0A8X8KGF4</accession>
<proteinExistence type="predicted"/>
<sequence length="144" mass="16553">MFSKISYLLGICFLLISCVNTNMSNNRVDIQEFSKLVFKGYQYEYKPGIVKSSAEISNIVISKSAMTKSDFGKVEKKIIKEGWVKKYEYQGFNVYCHDIYNKLGILYPERSEYLDKDGGSIKISNFDNWLIYYAYSSSGVDGCE</sequence>
<dbReference type="PROSITE" id="PS51257">
    <property type="entry name" value="PROKAR_LIPOPROTEIN"/>
    <property type="match status" value="1"/>
</dbReference>
<dbReference type="Proteomes" id="UP000887320">
    <property type="component" value="Unassembled WGS sequence"/>
</dbReference>
<feature type="signal peptide" evidence="1">
    <location>
        <begin position="1"/>
        <end position="24"/>
    </location>
</feature>
<name>A0A8X8KGF4_ACIGI</name>
<evidence type="ECO:0000313" key="3">
    <source>
        <dbReference type="Proteomes" id="UP000887320"/>
    </source>
</evidence>
<feature type="chain" id="PRO_5036493321" description="Lipoprotein" evidence="1">
    <location>
        <begin position="25"/>
        <end position="144"/>
    </location>
</feature>
<protein>
    <recommendedName>
        <fullName evidence="4">Lipoprotein</fullName>
    </recommendedName>
</protein>
<dbReference type="EMBL" id="JAHWXT010000001">
    <property type="protein sequence ID" value="MCF0264012.1"/>
    <property type="molecule type" value="Genomic_DNA"/>
</dbReference>
<reference evidence="2" key="1">
    <citation type="submission" date="2021-07" db="EMBL/GenBank/DDBJ databases">
        <authorList>
            <person name="Fernandez M."/>
            <person name="Pereira P."/>
            <person name="Torres Tejerizo G.A."/>
            <person name="Gonzalez P."/>
            <person name="Agostini E."/>
        </authorList>
    </citation>
    <scope>NUCLEOTIDE SEQUENCE</scope>
    <source>
        <strain evidence="2">SFC 500-1A</strain>
    </source>
</reference>
<evidence type="ECO:0000256" key="1">
    <source>
        <dbReference type="SAM" id="SignalP"/>
    </source>
</evidence>
<evidence type="ECO:0000313" key="2">
    <source>
        <dbReference type="EMBL" id="MCF0264012.1"/>
    </source>
</evidence>
<organism evidence="2 3">
    <name type="scientific">Acinetobacter guillouiae</name>
    <name type="common">Acinetobacter genomosp. 11</name>
    <dbReference type="NCBI Taxonomy" id="106649"/>
    <lineage>
        <taxon>Bacteria</taxon>
        <taxon>Pseudomonadati</taxon>
        <taxon>Pseudomonadota</taxon>
        <taxon>Gammaproteobacteria</taxon>
        <taxon>Moraxellales</taxon>
        <taxon>Moraxellaceae</taxon>
        <taxon>Acinetobacter</taxon>
    </lineage>
</organism>